<keyword evidence="7" id="KW-1185">Reference proteome</keyword>
<dbReference type="Gene3D" id="2.60.200.20">
    <property type="match status" value="1"/>
</dbReference>
<dbReference type="PROSITE" id="PS50006">
    <property type="entry name" value="FHA_DOMAIN"/>
    <property type="match status" value="1"/>
</dbReference>
<evidence type="ECO:0000256" key="2">
    <source>
        <dbReference type="SAM" id="Coils"/>
    </source>
</evidence>
<dbReference type="SUPFAM" id="SSF49879">
    <property type="entry name" value="SMAD/FHA domain"/>
    <property type="match status" value="1"/>
</dbReference>
<protein>
    <submittedName>
        <fullName evidence="6">Kanadaptin</fullName>
    </submittedName>
</protein>
<dbReference type="Proteomes" id="UP001174909">
    <property type="component" value="Unassembled WGS sequence"/>
</dbReference>
<feature type="compositionally biased region" description="Polar residues" evidence="3">
    <location>
        <begin position="21"/>
        <end position="35"/>
    </location>
</feature>
<dbReference type="CDD" id="cd19856">
    <property type="entry name" value="DSRM_Kanadaptin"/>
    <property type="match status" value="1"/>
</dbReference>
<reference evidence="6" key="1">
    <citation type="submission" date="2023-03" db="EMBL/GenBank/DDBJ databases">
        <authorList>
            <person name="Steffen K."/>
            <person name="Cardenas P."/>
        </authorList>
    </citation>
    <scope>NUCLEOTIDE SEQUENCE</scope>
</reference>
<evidence type="ECO:0000256" key="3">
    <source>
        <dbReference type="SAM" id="MobiDB-lite"/>
    </source>
</evidence>
<dbReference type="Gene3D" id="3.30.160.20">
    <property type="match status" value="1"/>
</dbReference>
<evidence type="ECO:0000313" key="7">
    <source>
        <dbReference type="Proteomes" id="UP001174909"/>
    </source>
</evidence>
<dbReference type="InterPro" id="IPR000253">
    <property type="entry name" value="FHA_dom"/>
</dbReference>
<keyword evidence="1" id="KW-0694">RNA-binding</keyword>
<comment type="caution">
    <text evidence="6">The sequence shown here is derived from an EMBL/GenBank/DDBJ whole genome shotgun (WGS) entry which is preliminary data.</text>
</comment>
<dbReference type="InterPro" id="IPR050923">
    <property type="entry name" value="Cell_Proc_Reg/RNA_Proc"/>
</dbReference>
<feature type="domain" description="DRBM" evidence="5">
    <location>
        <begin position="374"/>
        <end position="447"/>
    </location>
</feature>
<dbReference type="Pfam" id="PF00035">
    <property type="entry name" value="dsrm"/>
    <property type="match status" value="1"/>
</dbReference>
<dbReference type="PROSITE" id="PS50137">
    <property type="entry name" value="DS_RBD"/>
    <property type="match status" value="1"/>
</dbReference>
<evidence type="ECO:0000259" key="5">
    <source>
        <dbReference type="PROSITE" id="PS50137"/>
    </source>
</evidence>
<gene>
    <name evidence="6" type="ORF">GBAR_LOCUS17476</name>
</gene>
<dbReference type="Pfam" id="PF00498">
    <property type="entry name" value="FHA"/>
    <property type="match status" value="1"/>
</dbReference>
<feature type="coiled-coil region" evidence="2">
    <location>
        <begin position="295"/>
        <end position="339"/>
    </location>
</feature>
<dbReference type="PANTHER" id="PTHR23308">
    <property type="entry name" value="NUCLEAR INHIBITOR OF PROTEIN PHOSPHATASE-1"/>
    <property type="match status" value="1"/>
</dbReference>
<accession>A0AA35SKK4</accession>
<dbReference type="InterPro" id="IPR014720">
    <property type="entry name" value="dsRBD_dom"/>
</dbReference>
<feature type="compositionally biased region" description="Gly residues" evidence="3">
    <location>
        <begin position="71"/>
        <end position="81"/>
    </location>
</feature>
<keyword evidence="2" id="KW-0175">Coiled coil</keyword>
<evidence type="ECO:0000313" key="6">
    <source>
        <dbReference type="EMBL" id="CAI8030802.1"/>
    </source>
</evidence>
<dbReference type="AlphaFoldDB" id="A0AA35SKK4"/>
<dbReference type="SUPFAM" id="SSF54768">
    <property type="entry name" value="dsRNA-binding domain-like"/>
    <property type="match status" value="1"/>
</dbReference>
<dbReference type="CDD" id="cd22677">
    <property type="entry name" value="FHA_Kanadaptin"/>
    <property type="match status" value="1"/>
</dbReference>
<feature type="domain" description="FHA" evidence="4">
    <location>
        <begin position="188"/>
        <end position="262"/>
    </location>
</feature>
<name>A0AA35SKK4_GEOBA</name>
<dbReference type="InterPro" id="IPR008984">
    <property type="entry name" value="SMAD_FHA_dom_sf"/>
</dbReference>
<proteinExistence type="predicted"/>
<dbReference type="SMART" id="SM00358">
    <property type="entry name" value="DSRM"/>
    <property type="match status" value="1"/>
</dbReference>
<evidence type="ECO:0000256" key="1">
    <source>
        <dbReference type="PROSITE-ProRule" id="PRU00266"/>
    </source>
</evidence>
<dbReference type="EMBL" id="CASHTH010002501">
    <property type="protein sequence ID" value="CAI8030802.1"/>
    <property type="molecule type" value="Genomic_DNA"/>
</dbReference>
<dbReference type="SMART" id="SM00240">
    <property type="entry name" value="FHA"/>
    <property type="match status" value="1"/>
</dbReference>
<feature type="region of interest" description="Disordered" evidence="3">
    <location>
        <begin position="1"/>
        <end position="162"/>
    </location>
</feature>
<sequence length="634" mass="71284">MASFKAPSIIPSHKKAPVLAASSQNVKSQEGSSTCEGADKPVVEAVETVEQQPATGGTVPVEDKHTVTEGNGEGGVEGEGVAGEEKGGREGGEDETQGTSEDCSSGDHAGDDVNQGVMTGVGSSNGDQKKDPKGTGTRVVTSGPPPPTPDLPYTEPHWSGPPSQRYSLTVIKSGSLLEEIDLSHKPFLVFGRLPVCDVPLEHPSISRYHAVLQYRPTGATTVGDQDEGGEGRPLSFGTPNEAGYYVYDLGSTHGSFLNKSKLQPRVYYRVRVGQMVRFGGSSRLFVLEVGGDVGVEGQEMVEAEAEAEIQELRRQKEEMEARQRRREEERERLAREREEMGATWGMVMDEIDRRENEEEEVTFDPEREAYYKDDPKKALKKYFDREGLELEYEVEEEGSGRDKTYIARVTLPIESGGGQVVVEENVRGRKKEAVFQCALKACRILDSNDMLRAASQRRQRVTKNWEENDYYDSDEDSFLDRTGELEEKRRQRMKRLGKLKDQAENYDSLVKRFDEVMKERQSIEARLNKSKSAKGDSGEGDPLDQYMSVVSSQLDPATVTRLKRQSLSLRKEEEMIKKVDESSKTDRNAISAAKWYHVSQWGGKTGWYSPCNHHHCGIFWWRRRSEQRSWWRYR</sequence>
<organism evidence="6 7">
    <name type="scientific">Geodia barretti</name>
    <name type="common">Barrett's horny sponge</name>
    <dbReference type="NCBI Taxonomy" id="519541"/>
    <lineage>
        <taxon>Eukaryota</taxon>
        <taxon>Metazoa</taxon>
        <taxon>Porifera</taxon>
        <taxon>Demospongiae</taxon>
        <taxon>Heteroscleromorpha</taxon>
        <taxon>Tetractinellida</taxon>
        <taxon>Astrophorina</taxon>
        <taxon>Geodiidae</taxon>
        <taxon>Geodia</taxon>
    </lineage>
</organism>
<dbReference type="GO" id="GO:0003723">
    <property type="term" value="F:RNA binding"/>
    <property type="evidence" value="ECO:0007669"/>
    <property type="project" value="UniProtKB-UniRule"/>
</dbReference>
<evidence type="ECO:0000259" key="4">
    <source>
        <dbReference type="PROSITE" id="PS50006"/>
    </source>
</evidence>